<gene>
    <name evidence="2" type="ORF">SNR37_002113</name>
</gene>
<reference evidence="3" key="1">
    <citation type="submission" date="2023-07" db="EMBL/GenBank/DDBJ databases">
        <title>Draft genome sequence of Agarivorans aestuarii strain ZMCS4, a CAZymes producing bacteria isolated from the marine brown algae Clodostephus spongiosus.</title>
        <authorList>
            <person name="Lorente B."/>
            <person name="Cabral C."/>
            <person name="Frias J."/>
            <person name="Faria J."/>
            <person name="Toubarro D."/>
        </authorList>
    </citation>
    <scope>NUCLEOTIDE SEQUENCE [LARGE SCALE GENOMIC DNA]</scope>
    <source>
        <strain evidence="3">ZMCS4</strain>
    </source>
</reference>
<dbReference type="SUPFAM" id="SSF52833">
    <property type="entry name" value="Thioredoxin-like"/>
    <property type="match status" value="1"/>
</dbReference>
<dbReference type="InterPro" id="IPR012336">
    <property type="entry name" value="Thioredoxin-like_fold"/>
</dbReference>
<evidence type="ECO:0000313" key="3">
    <source>
        <dbReference type="Proteomes" id="UP001310248"/>
    </source>
</evidence>
<dbReference type="PIRSF" id="PIRSF037031">
    <property type="entry name" value="Redox_disulphide_2"/>
    <property type="match status" value="1"/>
</dbReference>
<evidence type="ECO:0000313" key="2">
    <source>
        <dbReference type="EMBL" id="MEE1672703.1"/>
    </source>
</evidence>
<dbReference type="RefSeq" id="WP_329774142.1">
    <property type="nucleotide sequence ID" value="NZ_JAYDYW010000004.1"/>
</dbReference>
<dbReference type="Proteomes" id="UP001310248">
    <property type="component" value="Unassembled WGS sequence"/>
</dbReference>
<dbReference type="EMBL" id="JAYDYW010000004">
    <property type="protein sequence ID" value="MEE1672703.1"/>
    <property type="molecule type" value="Genomic_DNA"/>
</dbReference>
<protein>
    <submittedName>
        <fullName evidence="2">Thioredoxin family protein</fullName>
    </submittedName>
</protein>
<evidence type="ECO:0000259" key="1">
    <source>
        <dbReference type="Pfam" id="PF13192"/>
    </source>
</evidence>
<sequence length="90" mass="9584">MLIINNILGGKMKTVQVYGTGCKNCVVTAERITQVAEELGLQVEVEKVTGLEDIMKAGVMSTPGLAVNGRIVHSGSVPTVELVQQLLAKY</sequence>
<dbReference type="PANTHER" id="PTHR36450:SF1">
    <property type="entry name" value="THIOREDOXIN"/>
    <property type="match status" value="1"/>
</dbReference>
<proteinExistence type="predicted"/>
<dbReference type="Gene3D" id="3.40.30.10">
    <property type="entry name" value="Glutaredoxin"/>
    <property type="match status" value="1"/>
</dbReference>
<dbReference type="PANTHER" id="PTHR36450">
    <property type="entry name" value="THIOREDOXIN"/>
    <property type="match status" value="1"/>
</dbReference>
<name>A0ABU7FZX1_9ALTE</name>
<dbReference type="InterPro" id="IPR036249">
    <property type="entry name" value="Thioredoxin-like_sf"/>
</dbReference>
<dbReference type="NCBIfam" id="TIGR00412">
    <property type="entry name" value="redox_disulf_2"/>
    <property type="match status" value="1"/>
</dbReference>
<dbReference type="InterPro" id="IPR005243">
    <property type="entry name" value="THIRX-like_proc"/>
</dbReference>
<comment type="caution">
    <text evidence="2">The sequence shown here is derived from an EMBL/GenBank/DDBJ whole genome shotgun (WGS) entry which is preliminary data.</text>
</comment>
<organism evidence="2 3">
    <name type="scientific">Agarivorans aestuarii</name>
    <dbReference type="NCBI Taxonomy" id="1563703"/>
    <lineage>
        <taxon>Bacteria</taxon>
        <taxon>Pseudomonadati</taxon>
        <taxon>Pseudomonadota</taxon>
        <taxon>Gammaproteobacteria</taxon>
        <taxon>Alteromonadales</taxon>
        <taxon>Alteromonadaceae</taxon>
        <taxon>Agarivorans</taxon>
    </lineage>
</organism>
<dbReference type="Pfam" id="PF13192">
    <property type="entry name" value="Thioredoxin_3"/>
    <property type="match status" value="1"/>
</dbReference>
<feature type="domain" description="Thioredoxin-like fold" evidence="1">
    <location>
        <begin position="14"/>
        <end position="87"/>
    </location>
</feature>
<keyword evidence="3" id="KW-1185">Reference proteome</keyword>
<accession>A0ABU7FZX1</accession>